<keyword evidence="2" id="KW-1133">Transmembrane helix</keyword>
<dbReference type="Proteomes" id="UP000254802">
    <property type="component" value="Unassembled WGS sequence"/>
</dbReference>
<keyword evidence="2" id="KW-0472">Membrane</keyword>
<accession>A0A378NDV2</accession>
<dbReference type="Pfam" id="PF11920">
    <property type="entry name" value="DUF3438"/>
    <property type="match status" value="1"/>
</dbReference>
<protein>
    <submittedName>
        <fullName evidence="3">Integrating conjugative element protein, PFL_4704 family</fullName>
    </submittedName>
</protein>
<keyword evidence="2" id="KW-0812">Transmembrane</keyword>
<evidence type="ECO:0000256" key="2">
    <source>
        <dbReference type="SAM" id="Phobius"/>
    </source>
</evidence>
<gene>
    <name evidence="3" type="ORF">NCTC10638_03323</name>
</gene>
<name>A0A378NDV2_MANHA</name>
<evidence type="ECO:0000313" key="4">
    <source>
        <dbReference type="Proteomes" id="UP000254802"/>
    </source>
</evidence>
<sequence length="250" mass="27879">MDEYVVTAIRLQNKGNSQITLDPRELQGQFYAATFQHNWLGGYGGNEDTTTLYLVTEGYANNALIPETHPVKPVGKKVKKQQKLKLTDSIGEVGGEAMKANKALFVILGIVFTLVGGIVYALFWRSDTPQEPTEQEILDISIKDLTPEQVRSMGIQGDSPIDTLRTLVTTVKSNERRMDALINEKDRQLKEKEEQIGGRINDAVNNETRKLQEQIADLKMQLFDMASQVSNKPVIQEQASTAEQNADIQG</sequence>
<dbReference type="AlphaFoldDB" id="A0A378NDV2"/>
<dbReference type="EMBL" id="UGPN01000002">
    <property type="protein sequence ID" value="STY64148.1"/>
    <property type="molecule type" value="Genomic_DNA"/>
</dbReference>
<evidence type="ECO:0000313" key="3">
    <source>
        <dbReference type="EMBL" id="STY64148.1"/>
    </source>
</evidence>
<reference evidence="3 4" key="1">
    <citation type="submission" date="2018-06" db="EMBL/GenBank/DDBJ databases">
        <authorList>
            <consortium name="Pathogen Informatics"/>
            <person name="Doyle S."/>
        </authorList>
    </citation>
    <scope>NUCLEOTIDE SEQUENCE [LARGE SCALE GENOMIC DNA]</scope>
    <source>
        <strain evidence="3 4">NCTC10638</strain>
    </source>
</reference>
<feature type="coiled-coil region" evidence="1">
    <location>
        <begin position="171"/>
        <end position="221"/>
    </location>
</feature>
<keyword evidence="1" id="KW-0175">Coiled coil</keyword>
<feature type="transmembrane region" description="Helical" evidence="2">
    <location>
        <begin position="103"/>
        <end position="124"/>
    </location>
</feature>
<evidence type="ECO:0000256" key="1">
    <source>
        <dbReference type="SAM" id="Coils"/>
    </source>
</evidence>
<organism evidence="3 4">
    <name type="scientific">Mannheimia haemolytica</name>
    <name type="common">Pasteurella haemolytica</name>
    <dbReference type="NCBI Taxonomy" id="75985"/>
    <lineage>
        <taxon>Bacteria</taxon>
        <taxon>Pseudomonadati</taxon>
        <taxon>Pseudomonadota</taxon>
        <taxon>Gammaproteobacteria</taxon>
        <taxon>Pasteurellales</taxon>
        <taxon>Pasteurellaceae</taxon>
        <taxon>Mannheimia</taxon>
    </lineage>
</organism>
<proteinExistence type="predicted"/>
<dbReference type="InterPro" id="IPR021844">
    <property type="entry name" value="Integr_conj_element_PFL4704"/>
</dbReference>